<dbReference type="Gene3D" id="3.40.50.150">
    <property type="entry name" value="Vaccinia Virus protein VP39"/>
    <property type="match status" value="1"/>
</dbReference>
<dbReference type="PATRIC" id="fig|937775.9.peg.2292"/>
<proteinExistence type="predicted"/>
<reference evidence="2 3" key="1">
    <citation type="submission" date="2011-10" db="EMBL/GenBank/DDBJ databases">
        <title>The Improved High-Quality Draft genome of Methanoplanus limicola DSM 2279.</title>
        <authorList>
            <consortium name="US DOE Joint Genome Institute (JGI-PGF)"/>
            <person name="Lucas S."/>
            <person name="Copeland A."/>
            <person name="Lapidus A."/>
            <person name="Glavina del Rio T."/>
            <person name="Dalin E."/>
            <person name="Tice H."/>
            <person name="Bruce D."/>
            <person name="Goodwin L."/>
            <person name="Pitluck S."/>
            <person name="Peters L."/>
            <person name="Mikhailova N."/>
            <person name="Lu M."/>
            <person name="Kyrpides N."/>
            <person name="Mavromatis K."/>
            <person name="Ivanova N."/>
            <person name="Markowitz V."/>
            <person name="Cheng J.-F."/>
            <person name="Hugenholtz P."/>
            <person name="Woyke T."/>
            <person name="Wu D."/>
            <person name="Wirth R."/>
            <person name="Brambilla E.-M."/>
            <person name="Klenk H.-P."/>
            <person name="Eisen J.A."/>
        </authorList>
    </citation>
    <scope>NUCLEOTIDE SEQUENCE [LARGE SCALE GENOMIC DNA]</scope>
    <source>
        <strain evidence="2 3">DSM 2279</strain>
    </source>
</reference>
<dbReference type="Proteomes" id="UP000005741">
    <property type="component" value="Chromosome"/>
</dbReference>
<dbReference type="Pfam" id="PF08241">
    <property type="entry name" value="Methyltransf_11"/>
    <property type="match status" value="1"/>
</dbReference>
<gene>
    <name evidence="2" type="ORF">Metlim_2039</name>
</gene>
<dbReference type="InParanoid" id="H1YZL5"/>
<dbReference type="EMBL" id="CM001436">
    <property type="protein sequence ID" value="EHQ36124.1"/>
    <property type="molecule type" value="Genomic_DNA"/>
</dbReference>
<evidence type="ECO:0000313" key="2">
    <source>
        <dbReference type="EMBL" id="EHQ36124.1"/>
    </source>
</evidence>
<accession>H1YZL5</accession>
<dbReference type="STRING" id="937775.Metlim_2039"/>
<dbReference type="InterPro" id="IPR013216">
    <property type="entry name" value="Methyltransf_11"/>
</dbReference>
<dbReference type="SUPFAM" id="SSF53335">
    <property type="entry name" value="S-adenosyl-L-methionine-dependent methyltransferases"/>
    <property type="match status" value="1"/>
</dbReference>
<dbReference type="RefSeq" id="WP_004078370.1">
    <property type="nucleotide sequence ID" value="NZ_CM001436.1"/>
</dbReference>
<dbReference type="CDD" id="cd02440">
    <property type="entry name" value="AdoMet_MTases"/>
    <property type="match status" value="1"/>
</dbReference>
<dbReference type="AlphaFoldDB" id="H1YZL5"/>
<dbReference type="InterPro" id="IPR050723">
    <property type="entry name" value="CFA/CMAS"/>
</dbReference>
<dbReference type="PANTHER" id="PTHR43667">
    <property type="entry name" value="CYCLOPROPANE-FATTY-ACYL-PHOSPHOLIPID SYNTHASE"/>
    <property type="match status" value="1"/>
</dbReference>
<dbReference type="GO" id="GO:0032259">
    <property type="term" value="P:methylation"/>
    <property type="evidence" value="ECO:0007669"/>
    <property type="project" value="UniProtKB-KW"/>
</dbReference>
<keyword evidence="2" id="KW-0808">Transferase</keyword>
<dbReference type="GO" id="GO:0008757">
    <property type="term" value="F:S-adenosylmethionine-dependent methyltransferase activity"/>
    <property type="evidence" value="ECO:0007669"/>
    <property type="project" value="InterPro"/>
</dbReference>
<keyword evidence="2" id="KW-0489">Methyltransferase</keyword>
<name>H1YZL5_9EURY</name>
<evidence type="ECO:0000313" key="3">
    <source>
        <dbReference type="Proteomes" id="UP000005741"/>
    </source>
</evidence>
<dbReference type="HOGENOM" id="CLU_088165_0_0_2"/>
<protein>
    <submittedName>
        <fullName evidence="2">Methyltransferase type 11</fullName>
    </submittedName>
</protein>
<sequence>MTDSKKRFDKKGSGNMNNIAKTVFAPIYPVIVDNIIRRFGINEGICIDLGSGPASLSIAVAEKTDLDVIAFDYSEDMQEAASKNIIEAGLEGRITLTCGDVHDMPFGDDYADLIISRGSMFFWDDIHTAFKEIYRILKPGGKTYIGGGFGNKELFESVSAEMIRKNPEWEEFSRKNMSDENIKRFKDMLVDIGVPDYDIIHGDEGFWVVISKKTSGALP</sequence>
<feature type="domain" description="Methyltransferase type 11" evidence="1">
    <location>
        <begin position="48"/>
        <end position="145"/>
    </location>
</feature>
<keyword evidence="3" id="KW-1185">Reference proteome</keyword>
<dbReference type="PANTHER" id="PTHR43667:SF2">
    <property type="entry name" value="FATTY ACID C-METHYL TRANSFERASE"/>
    <property type="match status" value="1"/>
</dbReference>
<evidence type="ECO:0000259" key="1">
    <source>
        <dbReference type="Pfam" id="PF08241"/>
    </source>
</evidence>
<dbReference type="OrthoDB" id="1018at2157"/>
<organism evidence="2 3">
    <name type="scientific">Methanoplanus limicola DSM 2279</name>
    <dbReference type="NCBI Taxonomy" id="937775"/>
    <lineage>
        <taxon>Archaea</taxon>
        <taxon>Methanobacteriati</taxon>
        <taxon>Methanobacteriota</taxon>
        <taxon>Stenosarchaea group</taxon>
        <taxon>Methanomicrobia</taxon>
        <taxon>Methanomicrobiales</taxon>
        <taxon>Methanomicrobiaceae</taxon>
        <taxon>Methanoplanus</taxon>
    </lineage>
</organism>
<dbReference type="InterPro" id="IPR029063">
    <property type="entry name" value="SAM-dependent_MTases_sf"/>
</dbReference>